<dbReference type="InterPro" id="IPR005625">
    <property type="entry name" value="PepSY-ass_TM"/>
</dbReference>
<proteinExistence type="predicted"/>
<dbReference type="RefSeq" id="WP_021227355.1">
    <property type="nucleotide sequence ID" value="NZ_ATDP01000101.1"/>
</dbReference>
<dbReference type="PATRIC" id="fig|1331060.3.peg.3661"/>
<gene>
    <name evidence="2" type="ORF">RLDS_18960</name>
</gene>
<keyword evidence="1" id="KW-0472">Membrane</keyword>
<keyword evidence="1" id="KW-1133">Transmembrane helix</keyword>
<dbReference type="PANTHER" id="PTHR34219:SF1">
    <property type="entry name" value="PEPSY DOMAIN-CONTAINING PROTEIN"/>
    <property type="match status" value="1"/>
</dbReference>
<accession>T0HIN1</accession>
<protein>
    <recommendedName>
        <fullName evidence="4">PepSY domain-containing protein</fullName>
    </recommendedName>
</protein>
<feature type="transmembrane region" description="Helical" evidence="1">
    <location>
        <begin position="144"/>
        <end position="164"/>
    </location>
</feature>
<dbReference type="eggNOG" id="ENOG502ZFZA">
    <property type="taxonomic scope" value="Bacteria"/>
</dbReference>
<reference evidence="2 3" key="1">
    <citation type="journal article" date="2013" name="Genome Announc.">
        <title>Draft Genome Sequence of Sphingobium lactosutens Strain DS20T, Isolated from a Hexachlorocyclohexane Dumpsite.</title>
        <authorList>
            <person name="Kumar R."/>
            <person name="Dwivedi V."/>
            <person name="Negi V."/>
            <person name="Khurana J.P."/>
            <person name="Lal R."/>
        </authorList>
    </citation>
    <scope>NUCLEOTIDE SEQUENCE [LARGE SCALE GENOMIC DNA]</scope>
    <source>
        <strain evidence="2 3">DS20</strain>
    </source>
</reference>
<dbReference type="Proteomes" id="UP000015531">
    <property type="component" value="Unassembled WGS sequence"/>
</dbReference>
<keyword evidence="1" id="KW-0812">Transmembrane</keyword>
<dbReference type="OrthoDB" id="7626573at2"/>
<evidence type="ECO:0000256" key="1">
    <source>
        <dbReference type="SAM" id="Phobius"/>
    </source>
</evidence>
<feature type="transmembrane region" description="Helical" evidence="1">
    <location>
        <begin position="12"/>
        <end position="31"/>
    </location>
</feature>
<dbReference type="EMBL" id="ATDP01000101">
    <property type="protein sequence ID" value="EQB12857.1"/>
    <property type="molecule type" value="Genomic_DNA"/>
</dbReference>
<dbReference type="PANTHER" id="PTHR34219">
    <property type="entry name" value="IRON-REGULATED INNER MEMBRANE PROTEIN-RELATED"/>
    <property type="match status" value="1"/>
</dbReference>
<evidence type="ECO:0000313" key="2">
    <source>
        <dbReference type="EMBL" id="EQB12857.1"/>
    </source>
</evidence>
<name>T0HIN1_9SPHN</name>
<keyword evidence="3" id="KW-1185">Reference proteome</keyword>
<dbReference type="Pfam" id="PF03929">
    <property type="entry name" value="PepSY_TM"/>
    <property type="match status" value="1"/>
</dbReference>
<organism evidence="2 3">
    <name type="scientific">Sphingobium lactosutens DS20</name>
    <dbReference type="NCBI Taxonomy" id="1331060"/>
    <lineage>
        <taxon>Bacteria</taxon>
        <taxon>Pseudomonadati</taxon>
        <taxon>Pseudomonadota</taxon>
        <taxon>Alphaproteobacteria</taxon>
        <taxon>Sphingomonadales</taxon>
        <taxon>Sphingomonadaceae</taxon>
        <taxon>Sphingobium</taxon>
    </lineage>
</organism>
<comment type="caution">
    <text evidence="2">The sequence shown here is derived from an EMBL/GenBank/DDBJ whole genome shotgun (WGS) entry which is preliminary data.</text>
</comment>
<evidence type="ECO:0000313" key="3">
    <source>
        <dbReference type="Proteomes" id="UP000015531"/>
    </source>
</evidence>
<sequence length="179" mass="19574">MMALRRWHRWVAVPAAIFLGLIALTGVLLHLDMIRLGERPPGADQEARRPRQPIPADADLAAMVVRAATAARAERGLDVRTIQVNLDGPRVTVSAGPGGPPGTPQLLIDARTGQRIVARPPPASFHYVLQNIHAGYVFGWAGRIVSILSGLSLLALSITGIQLWRDMRAKRRKAAFFWK</sequence>
<dbReference type="AlphaFoldDB" id="T0HIN1"/>
<evidence type="ECO:0008006" key="4">
    <source>
        <dbReference type="Google" id="ProtNLM"/>
    </source>
</evidence>